<keyword evidence="8" id="KW-0472">Membrane</keyword>
<protein>
    <submittedName>
        <fullName evidence="9">Cytochrome P450 monooxygenase</fullName>
    </submittedName>
</protein>
<keyword evidence="5 7" id="KW-0408">Iron</keyword>
<dbReference type="InterPro" id="IPR036396">
    <property type="entry name" value="Cyt_P450_sf"/>
</dbReference>
<keyword evidence="8" id="KW-0812">Transmembrane</keyword>
<evidence type="ECO:0000313" key="10">
    <source>
        <dbReference type="Proteomes" id="UP000068243"/>
    </source>
</evidence>
<keyword evidence="3 7" id="KW-0479">Metal-binding</keyword>
<dbReference type="InterPro" id="IPR001128">
    <property type="entry name" value="Cyt_P450"/>
</dbReference>
<feature type="transmembrane region" description="Helical" evidence="8">
    <location>
        <begin position="350"/>
        <end position="373"/>
    </location>
</feature>
<evidence type="ECO:0000256" key="3">
    <source>
        <dbReference type="ARBA" id="ARBA00022723"/>
    </source>
</evidence>
<dbReference type="PANTHER" id="PTHR24305:SF218">
    <property type="entry name" value="P450, PUTATIVE (EUROFUNG)-RELATED"/>
    <property type="match status" value="1"/>
</dbReference>
<dbReference type="PRINTS" id="PR00385">
    <property type="entry name" value="P450"/>
</dbReference>
<evidence type="ECO:0000256" key="6">
    <source>
        <dbReference type="ARBA" id="ARBA00023033"/>
    </source>
</evidence>
<gene>
    <name evidence="9" type="ORF">ABL_00982</name>
</gene>
<keyword evidence="6 9" id="KW-0503">Monooxygenase</keyword>
<dbReference type="PaxDb" id="5061-CADANGAP00000947"/>
<dbReference type="VEuPathDB" id="FungiDB:M747DRAFT_97872"/>
<dbReference type="GO" id="GO:0005506">
    <property type="term" value="F:iron ion binding"/>
    <property type="evidence" value="ECO:0007669"/>
    <property type="project" value="InterPro"/>
</dbReference>
<dbReference type="InterPro" id="IPR050121">
    <property type="entry name" value="Cytochrome_P450_monoxygenase"/>
</dbReference>
<dbReference type="Proteomes" id="UP000068243">
    <property type="component" value="Unassembled WGS sequence"/>
</dbReference>
<keyword evidence="7" id="KW-0349">Heme</keyword>
<name>A0A117DXE0_ASPNG</name>
<evidence type="ECO:0000256" key="5">
    <source>
        <dbReference type="ARBA" id="ARBA00023004"/>
    </source>
</evidence>
<dbReference type="PANTHER" id="PTHR24305">
    <property type="entry name" value="CYTOCHROME P450"/>
    <property type="match status" value="1"/>
</dbReference>
<keyword evidence="8" id="KW-1133">Transmembrane helix</keyword>
<dbReference type="FunFam" id="1.10.630.10:FF:000090">
    <property type="entry name" value="Cytochrome P450 monooxygenase"/>
    <property type="match status" value="1"/>
</dbReference>
<proteinExistence type="inferred from homology"/>
<dbReference type="VEuPathDB" id="FungiDB:ATCC64974_15530"/>
<organism evidence="9 10">
    <name type="scientific">Aspergillus niger</name>
    <dbReference type="NCBI Taxonomy" id="5061"/>
    <lineage>
        <taxon>Eukaryota</taxon>
        <taxon>Fungi</taxon>
        <taxon>Dikarya</taxon>
        <taxon>Ascomycota</taxon>
        <taxon>Pezizomycotina</taxon>
        <taxon>Eurotiomycetes</taxon>
        <taxon>Eurotiomycetidae</taxon>
        <taxon>Eurotiales</taxon>
        <taxon>Aspergillaceae</taxon>
        <taxon>Aspergillus</taxon>
        <taxon>Aspergillus subgen. Circumdati</taxon>
    </lineage>
</organism>
<dbReference type="CDD" id="cd00302">
    <property type="entry name" value="cytochrome_P450"/>
    <property type="match status" value="1"/>
</dbReference>
<comment type="similarity">
    <text evidence="2">Belongs to the cytochrome P450 family.</text>
</comment>
<reference evidence="10" key="1">
    <citation type="journal article" date="2016" name="Genome Announc.">
        <title>Draft genome sequence of Aspergillus niger strain An76.</title>
        <authorList>
            <person name="Gong W."/>
            <person name="Cheng Z."/>
            <person name="Zhang H."/>
            <person name="Liu L."/>
            <person name="Gao P."/>
            <person name="Wang L."/>
        </authorList>
    </citation>
    <scope>NUCLEOTIDE SEQUENCE [LARGE SCALE GENOMIC DNA]</scope>
    <source>
        <strain evidence="10">An76</strain>
    </source>
</reference>
<evidence type="ECO:0000256" key="2">
    <source>
        <dbReference type="ARBA" id="ARBA00010617"/>
    </source>
</evidence>
<dbReference type="SUPFAM" id="SSF48264">
    <property type="entry name" value="Cytochrome P450"/>
    <property type="match status" value="1"/>
</dbReference>
<evidence type="ECO:0000256" key="8">
    <source>
        <dbReference type="SAM" id="Phobius"/>
    </source>
</evidence>
<dbReference type="PRINTS" id="PR00465">
    <property type="entry name" value="EP450IV"/>
</dbReference>
<comment type="caution">
    <text evidence="9">The sequence shown here is derived from an EMBL/GenBank/DDBJ whole genome shotgun (WGS) entry which is preliminary data.</text>
</comment>
<accession>A0A117DXE0</accession>
<dbReference type="Gene3D" id="1.10.630.10">
    <property type="entry name" value="Cytochrome P450"/>
    <property type="match status" value="1"/>
</dbReference>
<dbReference type="EMBL" id="BCMY01000001">
    <property type="protein sequence ID" value="GAQ34971.1"/>
    <property type="molecule type" value="Genomic_DNA"/>
</dbReference>
<dbReference type="VEuPathDB" id="FungiDB:An01g09760"/>
<dbReference type="AlphaFoldDB" id="A0A117DXE0"/>
<sequence>MQCHFYLVGEVVATAQCLEVDALWKFEDLQRAVGGVFHVVQPTGISFHTSSNDTLTTVSEVLAAATTSTSPVGLRIDGNAVQTPQGPPGLPLVGSFYEIFPDHLGNHYRLFRKYGPVIKTTNMGKTIYLTDDPQVAAVCFAESAYMTKKINSDHPLWGVKDNTAIFIGDTETENWRLAHKYLPPAMGPKAVRHYTGLMQECARKSLPVFDDLDARDESWNVYQYMIKLASQTIGRFSLGKDFGHFNAVDSPLHPIVTNIASLLSLNKKITARGEWYRHLPFGDPARLRHVQHTIYSLLQEQVDTVTAESCSTDAPMADAALSATCVVDYLLHAVDDAGAHFPPSLILANMLIVTGAGFTTTSALLSWLIYCLVTYEGTQDRLYAELVEHGIVGPAGERNQTTWTPDLAHSLPYMDRFVKETQRLHNASFQPGRTTKTDVILPGGYRLPPNSVIVPALYAIHTNPKVWRDPFRFDPDRWDTDEVKNRYRCAYVPFATGPRGCIGFNFAFLEVKILLAELVSRYEFVRDGQEAIDYDPEFQLIRPLNFYVRAKRRV</sequence>
<dbReference type="InterPro" id="IPR002403">
    <property type="entry name" value="Cyt_P450_E_grp-IV"/>
</dbReference>
<dbReference type="GO" id="GO:0016705">
    <property type="term" value="F:oxidoreductase activity, acting on paired donors, with incorporation or reduction of molecular oxygen"/>
    <property type="evidence" value="ECO:0007669"/>
    <property type="project" value="InterPro"/>
</dbReference>
<evidence type="ECO:0000256" key="1">
    <source>
        <dbReference type="ARBA" id="ARBA00001971"/>
    </source>
</evidence>
<dbReference type="OMA" id="HVQHTIY"/>
<dbReference type="Pfam" id="PF00067">
    <property type="entry name" value="p450"/>
    <property type="match status" value="1"/>
</dbReference>
<keyword evidence="4" id="KW-0560">Oxidoreductase</keyword>
<dbReference type="GO" id="GO:0004497">
    <property type="term" value="F:monooxygenase activity"/>
    <property type="evidence" value="ECO:0007669"/>
    <property type="project" value="UniProtKB-KW"/>
</dbReference>
<dbReference type="VEuPathDB" id="FungiDB:ASPNIDRAFT2_1149873"/>
<evidence type="ECO:0000313" key="9">
    <source>
        <dbReference type="EMBL" id="GAQ34971.1"/>
    </source>
</evidence>
<evidence type="ECO:0000256" key="4">
    <source>
        <dbReference type="ARBA" id="ARBA00023002"/>
    </source>
</evidence>
<feature type="binding site" description="axial binding residue" evidence="7">
    <location>
        <position position="501"/>
    </location>
    <ligand>
        <name>heme</name>
        <dbReference type="ChEBI" id="CHEBI:30413"/>
    </ligand>
    <ligandPart>
        <name>Fe</name>
        <dbReference type="ChEBI" id="CHEBI:18248"/>
    </ligandPart>
</feature>
<dbReference type="OrthoDB" id="1470350at2759"/>
<comment type="cofactor">
    <cofactor evidence="1 7">
        <name>heme</name>
        <dbReference type="ChEBI" id="CHEBI:30413"/>
    </cofactor>
</comment>
<dbReference type="GO" id="GO:0020037">
    <property type="term" value="F:heme binding"/>
    <property type="evidence" value="ECO:0007669"/>
    <property type="project" value="InterPro"/>
</dbReference>
<evidence type="ECO:0000256" key="7">
    <source>
        <dbReference type="PIRSR" id="PIRSR602403-1"/>
    </source>
</evidence>